<protein>
    <submittedName>
        <fullName evidence="1">Uncharacterized protein</fullName>
    </submittedName>
</protein>
<proteinExistence type="predicted"/>
<dbReference type="Gramene" id="Vigun05g113500.1.v1.2">
    <property type="protein sequence ID" value="Vigun05g113500.1.v1.2.CDS.1"/>
    <property type="gene ID" value="Vigun05g113500.v1.2"/>
</dbReference>
<dbReference type="OrthoDB" id="10595374at2759"/>
<name>A0A4D6NDG7_VIGUN</name>
<reference evidence="1 2" key="1">
    <citation type="submission" date="2019-04" db="EMBL/GenBank/DDBJ databases">
        <title>An improved genome assembly and genetic linkage map for asparagus bean, Vigna unguiculata ssp. sesquipedialis.</title>
        <authorList>
            <person name="Xia Q."/>
            <person name="Zhang R."/>
            <person name="Dong Y."/>
        </authorList>
    </citation>
    <scope>NUCLEOTIDE SEQUENCE [LARGE SCALE GENOMIC DNA]</scope>
    <source>
        <tissue evidence="1">Leaf</tissue>
    </source>
</reference>
<accession>A0A4D6NDG7</accession>
<evidence type="ECO:0000313" key="1">
    <source>
        <dbReference type="EMBL" id="QCE11796.1"/>
    </source>
</evidence>
<dbReference type="EMBL" id="CP039354">
    <property type="protein sequence ID" value="QCE11796.1"/>
    <property type="molecule type" value="Genomic_DNA"/>
</dbReference>
<sequence length="76" mass="7263">MGCSCFGRRNKRDDKEYKSSEGLKGSNKFFTNMVILTATASVGTHGSSGHHGTGGEGGGCGGGCGGGGGGCGGGGC</sequence>
<dbReference type="Proteomes" id="UP000501690">
    <property type="component" value="Linkage Group LG10"/>
</dbReference>
<keyword evidence="2" id="KW-1185">Reference proteome</keyword>
<evidence type="ECO:0000313" key="2">
    <source>
        <dbReference type="Proteomes" id="UP000501690"/>
    </source>
</evidence>
<organism evidence="1 2">
    <name type="scientific">Vigna unguiculata</name>
    <name type="common">Cowpea</name>
    <dbReference type="NCBI Taxonomy" id="3917"/>
    <lineage>
        <taxon>Eukaryota</taxon>
        <taxon>Viridiplantae</taxon>
        <taxon>Streptophyta</taxon>
        <taxon>Embryophyta</taxon>
        <taxon>Tracheophyta</taxon>
        <taxon>Spermatophyta</taxon>
        <taxon>Magnoliopsida</taxon>
        <taxon>eudicotyledons</taxon>
        <taxon>Gunneridae</taxon>
        <taxon>Pentapetalae</taxon>
        <taxon>rosids</taxon>
        <taxon>fabids</taxon>
        <taxon>Fabales</taxon>
        <taxon>Fabaceae</taxon>
        <taxon>Papilionoideae</taxon>
        <taxon>50 kb inversion clade</taxon>
        <taxon>NPAAA clade</taxon>
        <taxon>indigoferoid/millettioid clade</taxon>
        <taxon>Phaseoleae</taxon>
        <taxon>Vigna</taxon>
    </lineage>
</organism>
<gene>
    <name evidence="1" type="ORF">DEO72_LG10g3033</name>
</gene>
<dbReference type="AlphaFoldDB" id="A0A4D6NDG7"/>